<dbReference type="Proteomes" id="UP000317429">
    <property type="component" value="Chromosome"/>
</dbReference>
<feature type="transmembrane region" description="Helical" evidence="8">
    <location>
        <begin position="598"/>
        <end position="616"/>
    </location>
</feature>
<feature type="transmembrane region" description="Helical" evidence="8">
    <location>
        <begin position="303"/>
        <end position="323"/>
    </location>
</feature>
<dbReference type="PANTHER" id="PTHR33406">
    <property type="entry name" value="MEMBRANE PROTEIN MJ1562-RELATED"/>
    <property type="match status" value="1"/>
</dbReference>
<feature type="transmembrane region" description="Helical" evidence="8">
    <location>
        <begin position="659"/>
        <end position="677"/>
    </location>
</feature>
<dbReference type="EMBL" id="CP036291">
    <property type="protein sequence ID" value="QDU87719.1"/>
    <property type="molecule type" value="Genomic_DNA"/>
</dbReference>
<dbReference type="Gene3D" id="1.20.1640.10">
    <property type="entry name" value="Multidrug efflux transporter AcrB transmembrane domain"/>
    <property type="match status" value="2"/>
</dbReference>
<dbReference type="KEGG" id="pnd:Pla175_10850"/>
<keyword evidence="3" id="KW-1003">Cell membrane</keyword>
<evidence type="ECO:0000313" key="10">
    <source>
        <dbReference type="EMBL" id="QDU87719.1"/>
    </source>
</evidence>
<proteinExistence type="inferred from homology"/>
<feature type="region of interest" description="Disordered" evidence="7">
    <location>
        <begin position="767"/>
        <end position="795"/>
    </location>
</feature>
<organism evidence="10 11">
    <name type="scientific">Pirellulimonas nuda</name>
    <dbReference type="NCBI Taxonomy" id="2528009"/>
    <lineage>
        <taxon>Bacteria</taxon>
        <taxon>Pseudomonadati</taxon>
        <taxon>Planctomycetota</taxon>
        <taxon>Planctomycetia</taxon>
        <taxon>Pirellulales</taxon>
        <taxon>Lacipirellulaceae</taxon>
        <taxon>Pirellulimonas</taxon>
    </lineage>
</organism>
<feature type="domain" description="Membrane transport protein MMPL" evidence="9">
    <location>
        <begin position="46"/>
        <end position="396"/>
    </location>
</feature>
<evidence type="ECO:0000256" key="7">
    <source>
        <dbReference type="SAM" id="MobiDB-lite"/>
    </source>
</evidence>
<dbReference type="AlphaFoldDB" id="A0A518D8A7"/>
<evidence type="ECO:0000256" key="6">
    <source>
        <dbReference type="ARBA" id="ARBA00023136"/>
    </source>
</evidence>
<feature type="domain" description="Membrane transport protein MMPL" evidence="9">
    <location>
        <begin position="478"/>
        <end position="761"/>
    </location>
</feature>
<reference evidence="10 11" key="1">
    <citation type="submission" date="2019-02" db="EMBL/GenBank/DDBJ databases">
        <title>Deep-cultivation of Planctomycetes and their phenomic and genomic characterization uncovers novel biology.</title>
        <authorList>
            <person name="Wiegand S."/>
            <person name="Jogler M."/>
            <person name="Boedeker C."/>
            <person name="Pinto D."/>
            <person name="Vollmers J."/>
            <person name="Rivas-Marin E."/>
            <person name="Kohn T."/>
            <person name="Peeters S.H."/>
            <person name="Heuer A."/>
            <person name="Rast P."/>
            <person name="Oberbeckmann S."/>
            <person name="Bunk B."/>
            <person name="Jeske O."/>
            <person name="Meyerdierks A."/>
            <person name="Storesund J.E."/>
            <person name="Kallscheuer N."/>
            <person name="Luecker S."/>
            <person name="Lage O.M."/>
            <person name="Pohl T."/>
            <person name="Merkel B.J."/>
            <person name="Hornburger P."/>
            <person name="Mueller R.-W."/>
            <person name="Bruemmer F."/>
            <person name="Labrenz M."/>
            <person name="Spormann A.M."/>
            <person name="Op den Camp H."/>
            <person name="Overmann J."/>
            <person name="Amann R."/>
            <person name="Jetten M.S.M."/>
            <person name="Mascher T."/>
            <person name="Medema M.H."/>
            <person name="Devos D.P."/>
            <person name="Kaster A.-K."/>
            <person name="Ovreas L."/>
            <person name="Rohde M."/>
            <person name="Galperin M.Y."/>
            <person name="Jogler C."/>
        </authorList>
    </citation>
    <scope>NUCLEOTIDE SEQUENCE [LARGE SCALE GENOMIC DNA]</scope>
    <source>
        <strain evidence="10 11">Pla175</strain>
    </source>
</reference>
<comment type="subcellular location">
    <subcellularLocation>
        <location evidence="1">Cell membrane</location>
        <topology evidence="1">Multi-pass membrane protein</topology>
    </subcellularLocation>
</comment>
<feature type="transmembrane region" description="Helical" evidence="8">
    <location>
        <begin position="216"/>
        <end position="240"/>
    </location>
</feature>
<evidence type="ECO:0000256" key="5">
    <source>
        <dbReference type="ARBA" id="ARBA00022989"/>
    </source>
</evidence>
<evidence type="ECO:0000256" key="3">
    <source>
        <dbReference type="ARBA" id="ARBA00022475"/>
    </source>
</evidence>
<feature type="transmembrane region" description="Helical" evidence="8">
    <location>
        <begin position="335"/>
        <end position="355"/>
    </location>
</feature>
<feature type="transmembrane region" description="Helical" evidence="8">
    <location>
        <begin position="731"/>
        <end position="757"/>
    </location>
</feature>
<name>A0A518D8A7_9BACT</name>
<comment type="similarity">
    <text evidence="2">Belongs to the resistance-nodulation-cell division (RND) (TC 2.A.6) family. MmpL subfamily.</text>
</comment>
<accession>A0A518D8A7</accession>
<sequence>MLASLLGRLANDRAWLVILGWVALAVCLKLVAPGWDQVARDGDLDYLPADVTSQQGAKLLREAFPNERAKSQIVVVLARDEEPLTIDDRNFALEVAKALAALPGVPLADAQFPVWDEQTPVVGGMLRSPDHRAQMVVARTTNDLMAIDNIRVLNAVREAIDTLRPQAPAGLRIGMTGSALIGGDVRAATIESLQNTEVATVALVLACLMLIYRSPLLVLVPLATIAVSLSVSYNTVALLAEHFGPDDYWWSGLKVFTTTKIFVVVILFGAGTDFCLFLIARYREELARGTRRNRAPGLALRRVSSALLGSALTTIVGLATMVLARYGKFTSSGPIVGLCLAIALAACLTFAPALLRVLGPVVFWPLGVAAEESVRHGPAARFWNWLADLVLRRPATILAVSALVAAPLVWAGSSVRVSHDLLSELPEGSTSVEGASLVREFFGPGAVAPLTVTAELPEGDLKTADSRFTVAWLHKALYDLPAVADVRSFYLPTGGEPGRTRMLSPEQWAARALAGSPITADAFVSDSPPYAGRVTQLSVVLTEDPFSQEGRDLMPQIEDALEKLADDDDSPWRGARFELAGTTPGMRDLERVTNADRLRIQVSTVLAVYCVLLFILRRPWVCLFLIATVLVSYWVTIGVTEVYFEWLYGPGYSGLDWKAPIFLFVILIAVGQDYNIYLTTRVFEEQAKHGGREGLRRALVQTGGIITSCGVIMAGTFIAMTAGSLRAMIELGFSLSLGVLLDTFYVRSVVVPSFLALRERRLATDGLATDNTDGTDEDGQEKAREGTKKVEGVAR</sequence>
<evidence type="ECO:0000256" key="4">
    <source>
        <dbReference type="ARBA" id="ARBA00022692"/>
    </source>
</evidence>
<evidence type="ECO:0000313" key="11">
    <source>
        <dbReference type="Proteomes" id="UP000317429"/>
    </source>
</evidence>
<dbReference type="InterPro" id="IPR050545">
    <property type="entry name" value="Mycobact_MmpL"/>
</dbReference>
<dbReference type="GO" id="GO:0005886">
    <property type="term" value="C:plasma membrane"/>
    <property type="evidence" value="ECO:0007669"/>
    <property type="project" value="UniProtKB-SubCell"/>
</dbReference>
<dbReference type="InterPro" id="IPR004869">
    <property type="entry name" value="MMPL_dom"/>
</dbReference>
<dbReference type="SUPFAM" id="SSF82866">
    <property type="entry name" value="Multidrug efflux transporter AcrB transmembrane domain"/>
    <property type="match status" value="2"/>
</dbReference>
<protein>
    <submittedName>
        <fullName evidence="10">Membrane protein YdgH</fullName>
    </submittedName>
</protein>
<evidence type="ECO:0000256" key="1">
    <source>
        <dbReference type="ARBA" id="ARBA00004651"/>
    </source>
</evidence>
<feature type="transmembrane region" description="Helical" evidence="8">
    <location>
        <begin position="395"/>
        <end position="413"/>
    </location>
</feature>
<keyword evidence="5 8" id="KW-1133">Transmembrane helix</keyword>
<feature type="transmembrane region" description="Helical" evidence="8">
    <location>
        <begin position="623"/>
        <end position="644"/>
    </location>
</feature>
<keyword evidence="4 8" id="KW-0812">Transmembrane</keyword>
<dbReference type="RefSeq" id="WP_145281868.1">
    <property type="nucleotide sequence ID" value="NZ_CP036291.1"/>
</dbReference>
<dbReference type="PANTHER" id="PTHR33406:SF6">
    <property type="entry name" value="MEMBRANE PROTEIN YDGH-RELATED"/>
    <property type="match status" value="1"/>
</dbReference>
<feature type="transmembrane region" description="Helical" evidence="8">
    <location>
        <begin position="698"/>
        <end position="719"/>
    </location>
</feature>
<gene>
    <name evidence="10" type="primary">ydgH_2</name>
    <name evidence="10" type="ORF">Pla175_10850</name>
</gene>
<feature type="compositionally biased region" description="Basic and acidic residues" evidence="7">
    <location>
        <begin position="780"/>
        <end position="795"/>
    </location>
</feature>
<feature type="transmembrane region" description="Helical" evidence="8">
    <location>
        <begin position="260"/>
        <end position="282"/>
    </location>
</feature>
<keyword evidence="6 8" id="KW-0472">Membrane</keyword>
<dbReference type="OrthoDB" id="9782006at2"/>
<evidence type="ECO:0000259" key="9">
    <source>
        <dbReference type="Pfam" id="PF03176"/>
    </source>
</evidence>
<feature type="transmembrane region" description="Helical" evidence="8">
    <location>
        <begin position="14"/>
        <end position="32"/>
    </location>
</feature>
<keyword evidence="11" id="KW-1185">Reference proteome</keyword>
<evidence type="ECO:0000256" key="8">
    <source>
        <dbReference type="SAM" id="Phobius"/>
    </source>
</evidence>
<dbReference type="Pfam" id="PF03176">
    <property type="entry name" value="MMPL"/>
    <property type="match status" value="2"/>
</dbReference>
<evidence type="ECO:0000256" key="2">
    <source>
        <dbReference type="ARBA" id="ARBA00010157"/>
    </source>
</evidence>